<dbReference type="InterPro" id="IPR036754">
    <property type="entry name" value="YbaK/aa-tRNA-synt-asso_dom_sf"/>
</dbReference>
<dbReference type="Pfam" id="PF04073">
    <property type="entry name" value="tRNA_edit"/>
    <property type="match status" value="1"/>
</dbReference>
<proteinExistence type="evidence at transcript level"/>
<keyword evidence="4" id="KW-0030">Aminoacyl-tRNA synthetase</keyword>
<evidence type="ECO:0000313" key="4">
    <source>
        <dbReference type="EMBL" id="CAB3265181.1"/>
    </source>
</evidence>
<dbReference type="SUPFAM" id="SSF55826">
    <property type="entry name" value="YbaK/ProRS associated domain"/>
    <property type="match status" value="1"/>
</dbReference>
<accession>A0A6F9DPS3</accession>
<comment type="similarity">
    <text evidence="1">Belongs to the PRORSD1 family.</text>
</comment>
<feature type="domain" description="YbaK/aminoacyl-tRNA synthetase-associated" evidence="3">
    <location>
        <begin position="24"/>
        <end position="152"/>
    </location>
</feature>
<evidence type="ECO:0000256" key="1">
    <source>
        <dbReference type="ARBA" id="ARBA00010201"/>
    </source>
</evidence>
<evidence type="ECO:0000256" key="2">
    <source>
        <dbReference type="ARBA" id="ARBA00031612"/>
    </source>
</evidence>
<organism evidence="4">
    <name type="scientific">Phallusia mammillata</name>
    <dbReference type="NCBI Taxonomy" id="59560"/>
    <lineage>
        <taxon>Eukaryota</taxon>
        <taxon>Metazoa</taxon>
        <taxon>Chordata</taxon>
        <taxon>Tunicata</taxon>
        <taxon>Ascidiacea</taxon>
        <taxon>Phlebobranchia</taxon>
        <taxon>Ascidiidae</taxon>
        <taxon>Phallusia</taxon>
    </lineage>
</organism>
<protein>
    <recommendedName>
        <fullName evidence="2">PrdX deacylase domain-containing protein 1</fullName>
    </recommendedName>
</protein>
<dbReference type="EMBL" id="LR789319">
    <property type="protein sequence ID" value="CAB3265181.1"/>
    <property type="molecule type" value="mRNA"/>
</dbReference>
<sequence length="165" mass="18709">MENHSSELHGILSDLNIKYHYVDHPEVFTVEAMMPYLANCKGLVCKNLFVKDKKKKLWLLVACHDKEIKLAEVAKLISARGGLRFADESVLYEKLKVLQGCVTPMAIYNDLSCDVTVVLDKTFVENPQETIYCHPMSNAASIGIKSSDFLKFLQHCKHEPLLIEL</sequence>
<gene>
    <name evidence="4" type="primary">Prorsd1p</name>
</gene>
<dbReference type="FunFam" id="3.90.960.10:FF:000005">
    <property type="entry name" value="Putative prolyl-tRNA synthetase"/>
    <property type="match status" value="1"/>
</dbReference>
<dbReference type="GO" id="GO:0004812">
    <property type="term" value="F:aminoacyl-tRNA ligase activity"/>
    <property type="evidence" value="ECO:0007669"/>
    <property type="project" value="UniProtKB-KW"/>
</dbReference>
<dbReference type="PANTHER" id="PTHR31423:SF3">
    <property type="entry name" value="PROLYL-TRNA SYNTHETASE ASSOCIATED DOMAIN-CONTAINING PROTEIN 1-RELATED"/>
    <property type="match status" value="1"/>
</dbReference>
<name>A0A6F9DPS3_9ASCI</name>
<keyword evidence="4" id="KW-0436">Ligase</keyword>
<dbReference type="Gene3D" id="3.90.960.10">
    <property type="entry name" value="YbaK/aminoacyl-tRNA synthetase-associated domain"/>
    <property type="match status" value="1"/>
</dbReference>
<dbReference type="InterPro" id="IPR007214">
    <property type="entry name" value="YbaK/aa-tRNA-synth-assoc-dom"/>
</dbReference>
<reference evidence="4" key="1">
    <citation type="submission" date="2020-04" db="EMBL/GenBank/DDBJ databases">
        <authorList>
            <person name="Neveu A P."/>
        </authorList>
    </citation>
    <scope>NUCLEOTIDE SEQUENCE</scope>
    <source>
        <tissue evidence="4">Whole embryo</tissue>
    </source>
</reference>
<dbReference type="GO" id="GO:0002161">
    <property type="term" value="F:aminoacyl-tRNA deacylase activity"/>
    <property type="evidence" value="ECO:0007669"/>
    <property type="project" value="InterPro"/>
</dbReference>
<dbReference type="PANTHER" id="PTHR31423">
    <property type="entry name" value="YBAK DOMAIN-CONTAINING PROTEIN"/>
    <property type="match status" value="1"/>
</dbReference>
<dbReference type="InterPro" id="IPR040285">
    <property type="entry name" value="ProX/PRXD1"/>
</dbReference>
<evidence type="ECO:0000259" key="3">
    <source>
        <dbReference type="Pfam" id="PF04073"/>
    </source>
</evidence>
<dbReference type="AlphaFoldDB" id="A0A6F9DPS3"/>